<dbReference type="EMBL" id="JBHSBB010000010">
    <property type="protein sequence ID" value="MFC4032464.1"/>
    <property type="molecule type" value="Genomic_DNA"/>
</dbReference>
<keyword evidence="2" id="KW-1185">Reference proteome</keyword>
<gene>
    <name evidence="1" type="ORF">ACFO3J_13350</name>
</gene>
<protein>
    <submittedName>
        <fullName evidence="1">Uncharacterized protein</fullName>
    </submittedName>
</protein>
<reference evidence="2" key="1">
    <citation type="journal article" date="2019" name="Int. J. Syst. Evol. Microbiol.">
        <title>The Global Catalogue of Microorganisms (GCM) 10K type strain sequencing project: providing services to taxonomists for standard genome sequencing and annotation.</title>
        <authorList>
            <consortium name="The Broad Institute Genomics Platform"/>
            <consortium name="The Broad Institute Genome Sequencing Center for Infectious Disease"/>
            <person name="Wu L."/>
            <person name="Ma J."/>
        </authorList>
    </citation>
    <scope>NUCLEOTIDE SEQUENCE [LARGE SCALE GENOMIC DNA]</scope>
    <source>
        <strain evidence="2">CGMCC 4.7237</strain>
    </source>
</reference>
<evidence type="ECO:0000313" key="1">
    <source>
        <dbReference type="EMBL" id="MFC4032464.1"/>
    </source>
</evidence>
<evidence type="ECO:0000313" key="2">
    <source>
        <dbReference type="Proteomes" id="UP001595765"/>
    </source>
</evidence>
<organism evidence="1 2">
    <name type="scientific">Streptomyces polygonati</name>
    <dbReference type="NCBI Taxonomy" id="1617087"/>
    <lineage>
        <taxon>Bacteria</taxon>
        <taxon>Bacillati</taxon>
        <taxon>Actinomycetota</taxon>
        <taxon>Actinomycetes</taxon>
        <taxon>Kitasatosporales</taxon>
        <taxon>Streptomycetaceae</taxon>
        <taxon>Streptomyces</taxon>
    </lineage>
</organism>
<comment type="caution">
    <text evidence="1">The sequence shown here is derived from an EMBL/GenBank/DDBJ whole genome shotgun (WGS) entry which is preliminary data.</text>
</comment>
<dbReference type="Proteomes" id="UP001595765">
    <property type="component" value="Unassembled WGS sequence"/>
</dbReference>
<dbReference type="RefSeq" id="WP_386429448.1">
    <property type="nucleotide sequence ID" value="NZ_JBHSBB010000010.1"/>
</dbReference>
<accession>A0ABV8HKE1</accession>
<sequence>MRHEKTEFVGGPLDGRVLDVLVGMTGQPPRVYTVPVPDPEGGPKREYVYHREPSPGPREARRTRWVFVYGPGGERPDRLRWPWSKGA</sequence>
<proteinExistence type="predicted"/>
<name>A0ABV8HKE1_9ACTN</name>